<protein>
    <submittedName>
        <fullName evidence="9">Acyltransferase</fullName>
    </submittedName>
</protein>
<feature type="transmembrane region" description="Helical" evidence="7">
    <location>
        <begin position="201"/>
        <end position="219"/>
    </location>
</feature>
<keyword evidence="3" id="KW-1003">Cell membrane</keyword>
<evidence type="ECO:0000256" key="3">
    <source>
        <dbReference type="ARBA" id="ARBA00022475"/>
    </source>
</evidence>
<keyword evidence="9" id="KW-0808">Transferase</keyword>
<feature type="transmembrane region" description="Helical" evidence="7">
    <location>
        <begin position="341"/>
        <end position="362"/>
    </location>
</feature>
<feature type="transmembrane region" description="Helical" evidence="7">
    <location>
        <begin position="303"/>
        <end position="321"/>
    </location>
</feature>
<dbReference type="Proteomes" id="UP001198962">
    <property type="component" value="Unassembled WGS sequence"/>
</dbReference>
<comment type="subcellular location">
    <subcellularLocation>
        <location evidence="1">Cell membrane</location>
        <topology evidence="1">Multi-pass membrane protein</topology>
    </subcellularLocation>
</comment>
<keyword evidence="9" id="KW-0012">Acyltransferase</keyword>
<evidence type="ECO:0000259" key="8">
    <source>
        <dbReference type="Pfam" id="PF01757"/>
    </source>
</evidence>
<dbReference type="Pfam" id="PF01757">
    <property type="entry name" value="Acyl_transf_3"/>
    <property type="match status" value="1"/>
</dbReference>
<keyword evidence="4 7" id="KW-0812">Transmembrane</keyword>
<reference evidence="9" key="1">
    <citation type="submission" date="2021-10" db="EMBL/GenBank/DDBJ databases">
        <title>Anaerobic single-cell dispensing facilitates the cultivation of human gut bacteria.</title>
        <authorList>
            <person name="Afrizal A."/>
        </authorList>
    </citation>
    <scope>NUCLEOTIDE SEQUENCE</scope>
    <source>
        <strain evidence="9">CLA-AA-H274</strain>
    </source>
</reference>
<evidence type="ECO:0000256" key="1">
    <source>
        <dbReference type="ARBA" id="ARBA00004651"/>
    </source>
</evidence>
<feature type="domain" description="Acyltransferase 3" evidence="8">
    <location>
        <begin position="31"/>
        <end position="357"/>
    </location>
</feature>
<comment type="caution">
    <text evidence="9">The sequence shown here is derived from an EMBL/GenBank/DDBJ whole genome shotgun (WGS) entry which is preliminary data.</text>
</comment>
<evidence type="ECO:0000313" key="10">
    <source>
        <dbReference type="Proteomes" id="UP001198962"/>
    </source>
</evidence>
<evidence type="ECO:0000256" key="7">
    <source>
        <dbReference type="SAM" id="Phobius"/>
    </source>
</evidence>
<dbReference type="GO" id="GO:0016413">
    <property type="term" value="F:O-acetyltransferase activity"/>
    <property type="evidence" value="ECO:0007669"/>
    <property type="project" value="TreeGrafter"/>
</dbReference>
<evidence type="ECO:0000256" key="2">
    <source>
        <dbReference type="ARBA" id="ARBA00007400"/>
    </source>
</evidence>
<dbReference type="InterPro" id="IPR002656">
    <property type="entry name" value="Acyl_transf_3_dom"/>
</dbReference>
<dbReference type="RefSeq" id="WP_308450963.1">
    <property type="nucleotide sequence ID" value="NZ_JAJEPU010000011.1"/>
</dbReference>
<dbReference type="PANTHER" id="PTHR40074">
    <property type="entry name" value="O-ACETYLTRANSFERASE WECH"/>
    <property type="match status" value="1"/>
</dbReference>
<feature type="transmembrane region" description="Helical" evidence="7">
    <location>
        <begin position="255"/>
        <end position="271"/>
    </location>
</feature>
<comment type="similarity">
    <text evidence="2">Belongs to the acyltransferase 3 family.</text>
</comment>
<feature type="transmembrane region" description="Helical" evidence="7">
    <location>
        <begin position="25"/>
        <end position="48"/>
    </location>
</feature>
<feature type="transmembrane region" description="Helical" evidence="7">
    <location>
        <begin position="68"/>
        <end position="85"/>
    </location>
</feature>
<keyword evidence="5 7" id="KW-1133">Transmembrane helix</keyword>
<evidence type="ECO:0000256" key="5">
    <source>
        <dbReference type="ARBA" id="ARBA00022989"/>
    </source>
</evidence>
<evidence type="ECO:0000256" key="6">
    <source>
        <dbReference type="ARBA" id="ARBA00023136"/>
    </source>
</evidence>
<gene>
    <name evidence="9" type="ORF">LKD32_05150</name>
</gene>
<feature type="transmembrane region" description="Helical" evidence="7">
    <location>
        <begin position="180"/>
        <end position="195"/>
    </location>
</feature>
<dbReference type="PANTHER" id="PTHR40074:SF2">
    <property type="entry name" value="O-ACETYLTRANSFERASE WECH"/>
    <property type="match status" value="1"/>
</dbReference>
<sequence length="377" mass="43662">MAVRQGGQGTEGGDRMTEPQFRNKVVWFSFFFSLLVVWVHSYNAQMFLGICGETAEVYLTEHWIGDRFGQIAVPGFFMISGYLFYRDFDWNLLAGKWKRRISSVLVPYILWNFLYYMGYVVGSRLTGISTIVGKGVVPFSLPALTDAVINYTYNYVFWYLCQLIMLILLAPLLYPVLKCLWSRILLFAILWYAVWKNIDLIPLNSDALIYYAFAGSLALDRQRKKNQKNQKNQKNGQKREPFVPIPERSWNIRRGLVGVLFLFWGIWFYGFGLRTAFIPGFVISRLFAVSGLWLMVPGEWLPPAYLFMHCNFFLYATHFAVVRFINKASALILPASRWTPLVLYLIMPVIVLAICGTASWILKRFSPLLWRMLNGGR</sequence>
<evidence type="ECO:0000256" key="4">
    <source>
        <dbReference type="ARBA" id="ARBA00022692"/>
    </source>
</evidence>
<accession>A0AAE3AM88</accession>
<dbReference type="GO" id="GO:0009246">
    <property type="term" value="P:enterobacterial common antigen biosynthetic process"/>
    <property type="evidence" value="ECO:0007669"/>
    <property type="project" value="TreeGrafter"/>
</dbReference>
<feature type="transmembrane region" description="Helical" evidence="7">
    <location>
        <begin position="152"/>
        <end position="173"/>
    </location>
</feature>
<dbReference type="GO" id="GO:0005886">
    <property type="term" value="C:plasma membrane"/>
    <property type="evidence" value="ECO:0007669"/>
    <property type="project" value="UniProtKB-SubCell"/>
</dbReference>
<organism evidence="9 10">
    <name type="scientific">Brotaphodocola catenula</name>
    <dbReference type="NCBI Taxonomy" id="2885361"/>
    <lineage>
        <taxon>Bacteria</taxon>
        <taxon>Bacillati</taxon>
        <taxon>Bacillota</taxon>
        <taxon>Clostridia</taxon>
        <taxon>Lachnospirales</taxon>
        <taxon>Lachnospiraceae</taxon>
        <taxon>Brotaphodocola</taxon>
    </lineage>
</organism>
<name>A0AAE3AM88_9FIRM</name>
<feature type="transmembrane region" description="Helical" evidence="7">
    <location>
        <begin position="105"/>
        <end position="132"/>
    </location>
</feature>
<dbReference type="AlphaFoldDB" id="A0AAE3AM88"/>
<dbReference type="EMBL" id="JAJEPU010000011">
    <property type="protein sequence ID" value="MCC2164279.1"/>
    <property type="molecule type" value="Genomic_DNA"/>
</dbReference>
<keyword evidence="6 7" id="KW-0472">Membrane</keyword>
<proteinExistence type="inferred from homology"/>
<evidence type="ECO:0000313" key="9">
    <source>
        <dbReference type="EMBL" id="MCC2164279.1"/>
    </source>
</evidence>
<keyword evidence="10" id="KW-1185">Reference proteome</keyword>